<gene>
    <name evidence="1" type="ORF">C8P63_1485</name>
</gene>
<dbReference type="EMBL" id="QBKR01000048">
    <property type="protein sequence ID" value="PTX48000.1"/>
    <property type="molecule type" value="Genomic_DNA"/>
</dbReference>
<protein>
    <submittedName>
        <fullName evidence="1">Uncharacterized protein</fullName>
    </submittedName>
</protein>
<dbReference type="AlphaFoldDB" id="A0A2T6AW11"/>
<evidence type="ECO:0000313" key="1">
    <source>
        <dbReference type="EMBL" id="PTX48000.1"/>
    </source>
</evidence>
<sequence length="114" mass="12679">MNRYAFAGGNPVTMVEFDGHVIIIGGGSSGTRFTAPSDTGKAPDTEAYSSYEKEQAQLNAMHPVERAFRSYTVVEDLGYFMDDLSWSTTWYSNKVSEIRQKYDLMLPTGLNGPH</sequence>
<comment type="caution">
    <text evidence="1">The sequence shown here is derived from an EMBL/GenBank/DDBJ whole genome shotgun (WGS) entry which is preliminary data.</text>
</comment>
<keyword evidence="2" id="KW-1185">Reference proteome</keyword>
<accession>A0A2T6AW11</accession>
<name>A0A2T6AW11_9BACL</name>
<evidence type="ECO:0000313" key="2">
    <source>
        <dbReference type="Proteomes" id="UP000244240"/>
    </source>
</evidence>
<organism evidence="1 2">
    <name type="scientific">Melghirimyces profundicolus</name>
    <dbReference type="NCBI Taxonomy" id="1242148"/>
    <lineage>
        <taxon>Bacteria</taxon>
        <taxon>Bacillati</taxon>
        <taxon>Bacillota</taxon>
        <taxon>Bacilli</taxon>
        <taxon>Bacillales</taxon>
        <taxon>Thermoactinomycetaceae</taxon>
        <taxon>Melghirimyces</taxon>
    </lineage>
</organism>
<dbReference type="Proteomes" id="UP000244240">
    <property type="component" value="Unassembled WGS sequence"/>
</dbReference>
<proteinExistence type="predicted"/>
<reference evidence="1 2" key="1">
    <citation type="submission" date="2018-04" db="EMBL/GenBank/DDBJ databases">
        <title>Genomic Encyclopedia of Archaeal and Bacterial Type Strains, Phase II (KMG-II): from individual species to whole genera.</title>
        <authorList>
            <person name="Goeker M."/>
        </authorList>
    </citation>
    <scope>NUCLEOTIDE SEQUENCE [LARGE SCALE GENOMIC DNA]</scope>
    <source>
        <strain evidence="1 2">DSM 45787</strain>
    </source>
</reference>